<gene>
    <name evidence="5" type="ORF">GCM10007383_04440</name>
</gene>
<dbReference type="SUPFAM" id="SSF51569">
    <property type="entry name" value="Aldolase"/>
    <property type="match status" value="1"/>
</dbReference>
<dbReference type="Proteomes" id="UP000634668">
    <property type="component" value="Unassembled WGS sequence"/>
</dbReference>
<reference evidence="5" key="1">
    <citation type="journal article" date="2014" name="Int. J. Syst. Evol. Microbiol.">
        <title>Complete genome sequence of Corynebacterium casei LMG S-19264T (=DSM 44701T), isolated from a smear-ripened cheese.</title>
        <authorList>
            <consortium name="US DOE Joint Genome Institute (JGI-PGF)"/>
            <person name="Walter F."/>
            <person name="Albersmeier A."/>
            <person name="Kalinowski J."/>
            <person name="Ruckert C."/>
        </authorList>
    </citation>
    <scope>NUCLEOTIDE SEQUENCE</scope>
    <source>
        <strain evidence="5">KCTC 12113</strain>
    </source>
</reference>
<dbReference type="AlphaFoldDB" id="A0A918IPV8"/>
<evidence type="ECO:0000256" key="3">
    <source>
        <dbReference type="PIRSR" id="PIRSR001365-1"/>
    </source>
</evidence>
<dbReference type="InterPro" id="IPR013785">
    <property type="entry name" value="Aldolase_TIM"/>
</dbReference>
<feature type="binding site" evidence="4">
    <location>
        <position position="245"/>
    </location>
    <ligand>
        <name>pyruvate</name>
        <dbReference type="ChEBI" id="CHEBI:15361"/>
    </ligand>
</feature>
<dbReference type="Pfam" id="PF00701">
    <property type="entry name" value="DHDPS"/>
    <property type="match status" value="1"/>
</dbReference>
<evidence type="ECO:0000256" key="1">
    <source>
        <dbReference type="ARBA" id="ARBA00023239"/>
    </source>
</evidence>
<dbReference type="Gene3D" id="3.20.20.70">
    <property type="entry name" value="Aldolase class I"/>
    <property type="match status" value="1"/>
</dbReference>
<dbReference type="SMART" id="SM01130">
    <property type="entry name" value="DHDPS"/>
    <property type="match status" value="1"/>
</dbReference>
<dbReference type="PIRSF" id="PIRSF001365">
    <property type="entry name" value="DHDPS"/>
    <property type="match status" value="1"/>
</dbReference>
<name>A0A918IPV8_9FLAO</name>
<evidence type="ECO:0000313" key="5">
    <source>
        <dbReference type="EMBL" id="GGW23392.1"/>
    </source>
</evidence>
<comment type="caution">
    <text evidence="5">The sequence shown here is derived from an EMBL/GenBank/DDBJ whole genome shotgun (WGS) entry which is preliminary data.</text>
</comment>
<feature type="active site" description="Schiff-base intermediate with substrate" evidence="3">
    <location>
        <position position="201"/>
    </location>
</feature>
<comment type="similarity">
    <text evidence="2">Belongs to the DapA family.</text>
</comment>
<organism evidence="5 6">
    <name type="scientific">Arenibacter certesii</name>
    <dbReference type="NCBI Taxonomy" id="228955"/>
    <lineage>
        <taxon>Bacteria</taxon>
        <taxon>Pseudomonadati</taxon>
        <taxon>Bacteroidota</taxon>
        <taxon>Flavobacteriia</taxon>
        <taxon>Flavobacteriales</taxon>
        <taxon>Flavobacteriaceae</taxon>
        <taxon>Arenibacter</taxon>
    </lineage>
</organism>
<dbReference type="PRINTS" id="PR00146">
    <property type="entry name" value="DHPICSNTHASE"/>
</dbReference>
<protein>
    <submittedName>
        <fullName evidence="5">Dihydrodipicolinate synthase family protein</fullName>
    </submittedName>
</protein>
<keyword evidence="6" id="KW-1185">Reference proteome</keyword>
<evidence type="ECO:0000256" key="2">
    <source>
        <dbReference type="PIRNR" id="PIRNR001365"/>
    </source>
</evidence>
<accession>A0A918IPV8</accession>
<dbReference type="PANTHER" id="PTHR42849">
    <property type="entry name" value="N-ACETYLNEURAMINATE LYASE"/>
    <property type="match status" value="1"/>
</dbReference>
<dbReference type="GO" id="GO:0008747">
    <property type="term" value="F:N-acetylneuraminate lyase activity"/>
    <property type="evidence" value="ECO:0007669"/>
    <property type="project" value="TreeGrafter"/>
</dbReference>
<evidence type="ECO:0000256" key="4">
    <source>
        <dbReference type="PIRSR" id="PIRSR001365-2"/>
    </source>
</evidence>
<dbReference type="CDD" id="cd00408">
    <property type="entry name" value="DHDPS-like"/>
    <property type="match status" value="1"/>
</dbReference>
<dbReference type="EMBL" id="BMWP01000002">
    <property type="protein sequence ID" value="GGW23392.1"/>
    <property type="molecule type" value="Genomic_DNA"/>
</dbReference>
<proteinExistence type="inferred from homology"/>
<feature type="active site" description="Proton donor/acceptor" evidence="3">
    <location>
        <position position="174"/>
    </location>
</feature>
<reference evidence="5" key="2">
    <citation type="submission" date="2020-09" db="EMBL/GenBank/DDBJ databases">
        <authorList>
            <person name="Sun Q."/>
            <person name="Kim S."/>
        </authorList>
    </citation>
    <scope>NUCLEOTIDE SEQUENCE</scope>
    <source>
        <strain evidence="5">KCTC 12113</strain>
    </source>
</reference>
<sequence>MYILYRVNTGILTSLIARVGYLFDIDVTRMRKTYKYRQMNLPLKGIIPPMVTPLQENLKLDIIGLKNLVYHLLDGRVHGIFLLGTSGEGPSLSHNLRKKLITETCRLVAGKVPILVGVTDTSFEETIDLASHAKKEGADALVIAPPFYLPISEKEMLDYLQNLVPLLPLPFILYNMPSCTKLNLTMKIVRKAWELGAIGIKDSSGDLSFLYMLIEEFKKDPLFSIMTGTELFLPETIMNGGHGAVAGGANFFPGLFVELYEAIEEKDFERVKSLRKKVIKIHNTIYEVGKYSSRHIKGTKSALLAMNICQDFVAEPLQRFNPEQQTQIKEYVKAFNYYTTSNPRQ</sequence>
<dbReference type="InterPro" id="IPR002220">
    <property type="entry name" value="DapA-like"/>
</dbReference>
<dbReference type="GO" id="GO:0019262">
    <property type="term" value="P:N-acetylneuraminate catabolic process"/>
    <property type="evidence" value="ECO:0007669"/>
    <property type="project" value="TreeGrafter"/>
</dbReference>
<evidence type="ECO:0000313" key="6">
    <source>
        <dbReference type="Proteomes" id="UP000634668"/>
    </source>
</evidence>
<dbReference type="GO" id="GO:0005829">
    <property type="term" value="C:cytosol"/>
    <property type="evidence" value="ECO:0007669"/>
    <property type="project" value="TreeGrafter"/>
</dbReference>
<keyword evidence="1 2" id="KW-0456">Lyase</keyword>
<dbReference type="PANTHER" id="PTHR42849:SF1">
    <property type="entry name" value="N-ACETYLNEURAMINATE LYASE"/>
    <property type="match status" value="1"/>
</dbReference>